<protein>
    <recommendedName>
        <fullName evidence="2">Azaphilone pigments biosynthesis cluster protein L N-terminal domain-containing protein</fullName>
    </recommendedName>
</protein>
<dbReference type="OMA" id="QCMNVVA"/>
<reference evidence="4" key="1">
    <citation type="journal article" date="2015" name="BMC Genomics">
        <title>Genomic and transcriptomic analysis of the endophytic fungus Pestalotiopsis fici reveals its lifestyle and high potential for synthesis of natural products.</title>
        <authorList>
            <person name="Wang X."/>
            <person name="Zhang X."/>
            <person name="Liu L."/>
            <person name="Xiang M."/>
            <person name="Wang W."/>
            <person name="Sun X."/>
            <person name="Che Y."/>
            <person name="Guo L."/>
            <person name="Liu G."/>
            <person name="Guo L."/>
            <person name="Wang C."/>
            <person name="Yin W.B."/>
            <person name="Stadler M."/>
            <person name="Zhang X."/>
            <person name="Liu X."/>
        </authorList>
    </citation>
    <scope>NUCLEOTIDE SEQUENCE [LARGE SCALE GENOMIC DNA]</scope>
    <source>
        <strain evidence="4">W106-1 / CGMCC3.15140</strain>
    </source>
</reference>
<dbReference type="InterPro" id="IPR031348">
    <property type="entry name" value="PigL_N"/>
</dbReference>
<evidence type="ECO:0000313" key="4">
    <source>
        <dbReference type="Proteomes" id="UP000030651"/>
    </source>
</evidence>
<sequence length="424" mass="47483">MADPLSVSSGVIALVTFAFQSSVALYKTVRNFQSQDKRARALKNELGELSEVLESLLETVNNNPELDFKALQLPLHRCGRACEEYGEIIARCSKHSTASRPSFRDWLTQKYLQGDITDFQAMLAGYKSTINIALANANIRVAAITPKVLDDYHDMIRDTTNDLQEHLHQLDEKVRRLAAGDTVVPANDDIEWQAMLEEKDSTQQGLLICAQLAARIEELEPTVKENPQYWQRDSARKYVKEGLGSTKGSIQALVSRLQIHEESINKQMETIRSVPASQSTAIQLSQLKETSESVRQCIKLVSEADDFVGLERRNVFEDITMADDTYDFSVSTVGDLVTARRIDLKGRSRHVGGQISDDSYQKTILAFTKLSMSNQDQLKEADEEIIQSGPNQGSPNRRPEGNQFQDRYGKGVKLSRPMGTKLSP</sequence>
<proteinExistence type="predicted"/>
<dbReference type="STRING" id="1229662.W3WTA1"/>
<keyword evidence="4" id="KW-1185">Reference proteome</keyword>
<dbReference type="Proteomes" id="UP000030651">
    <property type="component" value="Unassembled WGS sequence"/>
</dbReference>
<gene>
    <name evidence="3" type="ORF">PFICI_10918</name>
</gene>
<organism evidence="3 4">
    <name type="scientific">Pestalotiopsis fici (strain W106-1 / CGMCC3.15140)</name>
    <dbReference type="NCBI Taxonomy" id="1229662"/>
    <lineage>
        <taxon>Eukaryota</taxon>
        <taxon>Fungi</taxon>
        <taxon>Dikarya</taxon>
        <taxon>Ascomycota</taxon>
        <taxon>Pezizomycotina</taxon>
        <taxon>Sordariomycetes</taxon>
        <taxon>Xylariomycetidae</taxon>
        <taxon>Amphisphaeriales</taxon>
        <taxon>Sporocadaceae</taxon>
        <taxon>Pestalotiopsis</taxon>
    </lineage>
</organism>
<dbReference type="GeneID" id="19275931"/>
<evidence type="ECO:0000259" key="2">
    <source>
        <dbReference type="Pfam" id="PF17111"/>
    </source>
</evidence>
<dbReference type="eggNOG" id="ENOG502SICT">
    <property type="taxonomic scope" value="Eukaryota"/>
</dbReference>
<evidence type="ECO:0000256" key="1">
    <source>
        <dbReference type="SAM" id="MobiDB-lite"/>
    </source>
</evidence>
<dbReference type="InParanoid" id="W3WTA1"/>
<dbReference type="Pfam" id="PF17111">
    <property type="entry name" value="PigL_N"/>
    <property type="match status" value="1"/>
</dbReference>
<dbReference type="EMBL" id="KI912116">
    <property type="protein sequence ID" value="ETS77044.1"/>
    <property type="molecule type" value="Genomic_DNA"/>
</dbReference>
<dbReference type="OrthoDB" id="5068804at2759"/>
<dbReference type="AlphaFoldDB" id="W3WTA1"/>
<feature type="domain" description="Azaphilone pigments biosynthesis cluster protein L N-terminal" evidence="2">
    <location>
        <begin position="2"/>
        <end position="210"/>
    </location>
</feature>
<evidence type="ECO:0000313" key="3">
    <source>
        <dbReference type="EMBL" id="ETS77044.1"/>
    </source>
</evidence>
<dbReference type="KEGG" id="pfy:PFICI_10918"/>
<feature type="region of interest" description="Disordered" evidence="1">
    <location>
        <begin position="378"/>
        <end position="424"/>
    </location>
</feature>
<dbReference type="RefSeq" id="XP_007837690.1">
    <property type="nucleotide sequence ID" value="XM_007839499.1"/>
</dbReference>
<dbReference type="HOGENOM" id="CLU_032923_0_1_1"/>
<accession>W3WTA1</accession>
<name>W3WTA1_PESFW</name>